<evidence type="ECO:0000256" key="2">
    <source>
        <dbReference type="ARBA" id="ARBA00022485"/>
    </source>
</evidence>
<dbReference type="GO" id="GO:0051539">
    <property type="term" value="F:4 iron, 4 sulfur cluster binding"/>
    <property type="evidence" value="ECO:0007669"/>
    <property type="project" value="UniProtKB-KW"/>
</dbReference>
<dbReference type="SFLD" id="SFLDS00029">
    <property type="entry name" value="Radical_SAM"/>
    <property type="match status" value="1"/>
</dbReference>
<dbReference type="Gene3D" id="3.20.20.70">
    <property type="entry name" value="Aldolase class I"/>
    <property type="match status" value="1"/>
</dbReference>
<dbReference type="GO" id="GO:0046872">
    <property type="term" value="F:metal ion binding"/>
    <property type="evidence" value="ECO:0007669"/>
    <property type="project" value="UniProtKB-KW"/>
</dbReference>
<evidence type="ECO:0000256" key="4">
    <source>
        <dbReference type="ARBA" id="ARBA00022723"/>
    </source>
</evidence>
<dbReference type="eggNOG" id="COG0641">
    <property type="taxonomic scope" value="Bacteria"/>
</dbReference>
<dbReference type="InterPro" id="IPR007197">
    <property type="entry name" value="rSAM"/>
</dbReference>
<dbReference type="SFLD" id="SFLDG01386">
    <property type="entry name" value="main_SPASM_domain-containing"/>
    <property type="match status" value="1"/>
</dbReference>
<dbReference type="EMBL" id="AAYG02000011">
    <property type="protein sequence ID" value="EDN78101.1"/>
    <property type="molecule type" value="Genomic_DNA"/>
</dbReference>
<evidence type="ECO:0000256" key="1">
    <source>
        <dbReference type="ARBA" id="ARBA00001966"/>
    </source>
</evidence>
<protein>
    <submittedName>
        <fullName evidence="8">Radical SAM domain protein</fullName>
    </submittedName>
</protein>
<dbReference type="GeneID" id="57433876"/>
<sequence>MKFSKFNLIIKEGNKRVLFNTLSGECFKISTGVEEIIDNNLPDQLNKELYDDFLKKGIIVDDQVEENRYFSYIQNQTRFNNSVLSATVLLTWACNLACIYCYEGAGCRTTRMNKATADRFIGFMINQAKARNSKSMYINLFGGEPLLNIECGFYILDALKKFCAEKNIEFASGIITNGTLLTAEIVSQLINYNCQQIQITLDGMPDTHNARRKYKDGKGSFEQIISALELLNNKCADIHTVIRINVDKNNLDEVSTLLEYLGINGKGLTNCNVDFGIVRGSTQACSAYSGNCLSESIVGEVLSKLWSKAEMEGFTLYTKPFHRWIYCGLYADSQFTVTPNGELYKCWEHAGDEQHLMGNINENGNIDNIKYSFYDWMSHNPLENEECKECVYLPACGGGCGVVSYNETNSYHSKGCFKVKGVLEKQVLRYFKGKI</sequence>
<feature type="domain" description="Radical SAM core" evidence="7">
    <location>
        <begin position="93"/>
        <end position="260"/>
    </location>
</feature>
<dbReference type="Proteomes" id="UP000004410">
    <property type="component" value="Unassembled WGS sequence"/>
</dbReference>
<evidence type="ECO:0000313" key="9">
    <source>
        <dbReference type="Proteomes" id="UP000004410"/>
    </source>
</evidence>
<dbReference type="AlphaFoldDB" id="A7B1H9"/>
<name>A7B1H9_MEDG7</name>
<evidence type="ECO:0000256" key="3">
    <source>
        <dbReference type="ARBA" id="ARBA00022691"/>
    </source>
</evidence>
<dbReference type="CDD" id="cd01335">
    <property type="entry name" value="Radical_SAM"/>
    <property type="match status" value="1"/>
</dbReference>
<dbReference type="InterPro" id="IPR023867">
    <property type="entry name" value="Sulphatase_maturase_rSAM"/>
</dbReference>
<dbReference type="PANTHER" id="PTHR43787:SF3">
    <property type="entry name" value="ARYLSULFATASE REGULATORY PROTEIN"/>
    <property type="match status" value="1"/>
</dbReference>
<dbReference type="GO" id="GO:0016491">
    <property type="term" value="F:oxidoreductase activity"/>
    <property type="evidence" value="ECO:0007669"/>
    <property type="project" value="InterPro"/>
</dbReference>
<proteinExistence type="predicted"/>
<dbReference type="UniPathway" id="UPA00782"/>
<dbReference type="InterPro" id="IPR058240">
    <property type="entry name" value="rSAM_sf"/>
</dbReference>
<dbReference type="NCBIfam" id="NF038107">
    <property type="entry name" value="rSAM_NF038107"/>
    <property type="match status" value="1"/>
</dbReference>
<dbReference type="PANTHER" id="PTHR43787">
    <property type="entry name" value="FEMO COFACTOR BIOSYNTHESIS PROTEIN NIFB-RELATED"/>
    <property type="match status" value="1"/>
</dbReference>
<dbReference type="Pfam" id="PF04055">
    <property type="entry name" value="Radical_SAM"/>
    <property type="match status" value="1"/>
</dbReference>
<dbReference type="SFLD" id="SFLDG01067">
    <property type="entry name" value="SPASM/twitch_domain_containing"/>
    <property type="match status" value="1"/>
</dbReference>
<dbReference type="RefSeq" id="WP_004223784.1">
    <property type="nucleotide sequence ID" value="NZ_AAYG02000011.1"/>
</dbReference>
<evidence type="ECO:0000259" key="7">
    <source>
        <dbReference type="Pfam" id="PF04055"/>
    </source>
</evidence>
<evidence type="ECO:0000256" key="5">
    <source>
        <dbReference type="ARBA" id="ARBA00023004"/>
    </source>
</evidence>
<accession>A7B1H9</accession>
<comment type="caution">
    <text evidence="8">The sequence shown here is derived from an EMBL/GenBank/DDBJ whole genome shotgun (WGS) entry which is preliminary data.</text>
</comment>
<keyword evidence="5" id="KW-0408">Iron</keyword>
<evidence type="ECO:0000256" key="6">
    <source>
        <dbReference type="ARBA" id="ARBA00023014"/>
    </source>
</evidence>
<dbReference type="PaxDb" id="411470-RUMGNA_01405"/>
<dbReference type="SFLD" id="SFLDG01384">
    <property type="entry name" value="thioether_bond_formation_requi"/>
    <property type="match status" value="1"/>
</dbReference>
<keyword evidence="2" id="KW-0004">4Fe-4S</keyword>
<reference evidence="8 9" key="1">
    <citation type="submission" date="2007-04" db="EMBL/GenBank/DDBJ databases">
        <authorList>
            <person name="Fulton L."/>
            <person name="Clifton S."/>
            <person name="Fulton B."/>
            <person name="Xu J."/>
            <person name="Minx P."/>
            <person name="Pepin K.H."/>
            <person name="Johnson M."/>
            <person name="Thiruvilangam P."/>
            <person name="Bhonagiri V."/>
            <person name="Nash W.E."/>
            <person name="Mardis E.R."/>
            <person name="Wilson R.K."/>
        </authorList>
    </citation>
    <scope>NUCLEOTIDE SEQUENCE [LARGE SCALE GENOMIC DNA]</scope>
    <source>
        <strain evidence="8 9">ATCC 29149</strain>
    </source>
</reference>
<dbReference type="SUPFAM" id="SSF102114">
    <property type="entry name" value="Radical SAM enzymes"/>
    <property type="match status" value="1"/>
</dbReference>
<keyword evidence="4" id="KW-0479">Metal-binding</keyword>
<reference evidence="8 9" key="2">
    <citation type="submission" date="2007-06" db="EMBL/GenBank/DDBJ databases">
        <title>Draft genome sequence of Ruminococcus gnavus (ATCC 29149).</title>
        <authorList>
            <person name="Sudarsanam P."/>
            <person name="Ley R."/>
            <person name="Guruge J."/>
            <person name="Turnbaugh P.J."/>
            <person name="Mahowald M."/>
            <person name="Liep D."/>
            <person name="Gordon J."/>
        </authorList>
    </citation>
    <scope>NUCLEOTIDE SEQUENCE [LARGE SCALE GENOMIC DNA]</scope>
    <source>
        <strain evidence="8 9">ATCC 29149</strain>
    </source>
</reference>
<keyword evidence="6" id="KW-0411">Iron-sulfur</keyword>
<dbReference type="NCBIfam" id="TIGR04085">
    <property type="entry name" value="rSAM_more_4Fe4S"/>
    <property type="match status" value="1"/>
</dbReference>
<dbReference type="InterPro" id="IPR023885">
    <property type="entry name" value="4Fe4S-binding_SPASM_dom"/>
</dbReference>
<comment type="cofactor">
    <cofactor evidence="1">
        <name>[4Fe-4S] cluster</name>
        <dbReference type="ChEBI" id="CHEBI:49883"/>
    </cofactor>
</comment>
<organism evidence="8 9">
    <name type="scientific">Mediterraneibacter gnavus (strain ATCC 29149 / DSM 114966 / JCM 6515 / VPI C7-9)</name>
    <name type="common">Ruminococcus gnavus</name>
    <dbReference type="NCBI Taxonomy" id="411470"/>
    <lineage>
        <taxon>Bacteria</taxon>
        <taxon>Bacillati</taxon>
        <taxon>Bacillota</taxon>
        <taxon>Clostridia</taxon>
        <taxon>Lachnospirales</taxon>
        <taxon>Lachnospiraceae</taxon>
        <taxon>Mediterraneibacter</taxon>
    </lineage>
</organism>
<dbReference type="InterPro" id="IPR013785">
    <property type="entry name" value="Aldolase_TIM"/>
</dbReference>
<keyword evidence="3" id="KW-0949">S-adenosyl-L-methionine</keyword>
<gene>
    <name evidence="8" type="ORF">RUMGNA_01405</name>
</gene>
<evidence type="ECO:0000313" key="8">
    <source>
        <dbReference type="EMBL" id="EDN78101.1"/>
    </source>
</evidence>